<dbReference type="PANTHER" id="PTHR24351">
    <property type="entry name" value="RIBOSOMAL PROTEIN S6 KINASE"/>
    <property type="match status" value="1"/>
</dbReference>
<dbReference type="Gene3D" id="3.30.200.20">
    <property type="entry name" value="Phosphorylase Kinase, domain 1"/>
    <property type="match status" value="1"/>
</dbReference>
<keyword evidence="3" id="KW-0547">Nucleotide-binding</keyword>
<feature type="domain" description="Protein kinase" evidence="7">
    <location>
        <begin position="35"/>
        <end position="273"/>
    </location>
</feature>
<keyword evidence="4" id="KW-0418">Kinase</keyword>
<evidence type="ECO:0000313" key="9">
    <source>
        <dbReference type="Proteomes" id="UP001176940"/>
    </source>
</evidence>
<evidence type="ECO:0000256" key="5">
    <source>
        <dbReference type="ARBA" id="ARBA00022840"/>
    </source>
</evidence>
<dbReference type="SMART" id="SM00220">
    <property type="entry name" value="S_TKc"/>
    <property type="match status" value="1"/>
</dbReference>
<dbReference type="Gene3D" id="1.10.510.10">
    <property type="entry name" value="Transferase(Phosphotransferase) domain 1"/>
    <property type="match status" value="1"/>
</dbReference>
<protein>
    <recommendedName>
        <fullName evidence="7">Protein kinase domain-containing protein</fullName>
    </recommendedName>
</protein>
<feature type="compositionally biased region" description="Basic residues" evidence="6">
    <location>
        <begin position="1"/>
        <end position="14"/>
    </location>
</feature>
<organism evidence="8 9">
    <name type="scientific">Ranitomeya imitator</name>
    <name type="common">mimic poison frog</name>
    <dbReference type="NCBI Taxonomy" id="111125"/>
    <lineage>
        <taxon>Eukaryota</taxon>
        <taxon>Metazoa</taxon>
        <taxon>Chordata</taxon>
        <taxon>Craniata</taxon>
        <taxon>Vertebrata</taxon>
        <taxon>Euteleostomi</taxon>
        <taxon>Amphibia</taxon>
        <taxon>Batrachia</taxon>
        <taxon>Anura</taxon>
        <taxon>Neobatrachia</taxon>
        <taxon>Hyloidea</taxon>
        <taxon>Dendrobatidae</taxon>
        <taxon>Dendrobatinae</taxon>
        <taxon>Ranitomeya</taxon>
    </lineage>
</organism>
<evidence type="ECO:0000256" key="2">
    <source>
        <dbReference type="ARBA" id="ARBA00022679"/>
    </source>
</evidence>
<dbReference type="Proteomes" id="UP001176940">
    <property type="component" value="Unassembled WGS sequence"/>
</dbReference>
<keyword evidence="2" id="KW-0808">Transferase</keyword>
<dbReference type="Pfam" id="PF00069">
    <property type="entry name" value="Pkinase"/>
    <property type="match status" value="1"/>
</dbReference>
<name>A0ABN9MCJ9_9NEOB</name>
<evidence type="ECO:0000256" key="3">
    <source>
        <dbReference type="ARBA" id="ARBA00022741"/>
    </source>
</evidence>
<evidence type="ECO:0000259" key="7">
    <source>
        <dbReference type="PROSITE" id="PS50011"/>
    </source>
</evidence>
<feature type="region of interest" description="Disordered" evidence="6">
    <location>
        <begin position="1"/>
        <end position="21"/>
    </location>
</feature>
<dbReference type="InterPro" id="IPR000719">
    <property type="entry name" value="Prot_kinase_dom"/>
</dbReference>
<sequence length="329" mass="37596">MGFRGKRRRKKKKKVWEGHSQHQMDKTLQITRDNFIFHRIPGKGSSGKVILATDKIHKESVALKIIKKESLISYPESLVEHHVLKLTHNSRFLTHCHEAFHTEHHAYFVAELASGGDLHEYICTAEVVCGLQFLHTTGIIYQDLKPNNILRTGDGHTKMTDFGLSLYEFVERFDARNFRGTTGYGAPEMIMGQYYDAGVDCFVFGILFYNMILQDSPLPGYITGEIESNVLYCEPSYEDLTDQDAVDIMSRLLRTDQSVRLGVNGNIRNHPFFANLNWTDMKTGKAKSPVIIGKNMDVSMRQWIPAPCSEDLKNRGYLLVFHLWAQHGV</sequence>
<keyword evidence="9" id="KW-1185">Reference proteome</keyword>
<dbReference type="InterPro" id="IPR011009">
    <property type="entry name" value="Kinase-like_dom_sf"/>
</dbReference>
<dbReference type="PROSITE" id="PS50011">
    <property type="entry name" value="PROTEIN_KINASE_DOM"/>
    <property type="match status" value="1"/>
</dbReference>
<reference evidence="8" key="1">
    <citation type="submission" date="2023-07" db="EMBL/GenBank/DDBJ databases">
        <authorList>
            <person name="Stuckert A."/>
        </authorList>
    </citation>
    <scope>NUCLEOTIDE SEQUENCE</scope>
</reference>
<evidence type="ECO:0000256" key="6">
    <source>
        <dbReference type="SAM" id="MobiDB-lite"/>
    </source>
</evidence>
<evidence type="ECO:0000313" key="8">
    <source>
        <dbReference type="EMBL" id="CAJ0964296.1"/>
    </source>
</evidence>
<keyword evidence="1" id="KW-0723">Serine/threonine-protein kinase</keyword>
<comment type="caution">
    <text evidence="8">The sequence shown here is derived from an EMBL/GenBank/DDBJ whole genome shotgun (WGS) entry which is preliminary data.</text>
</comment>
<gene>
    <name evidence="8" type="ORF">RIMI_LOCUS19048287</name>
</gene>
<dbReference type="SUPFAM" id="SSF56112">
    <property type="entry name" value="Protein kinase-like (PK-like)"/>
    <property type="match status" value="1"/>
</dbReference>
<dbReference type="EMBL" id="CAUEEQ010059801">
    <property type="protein sequence ID" value="CAJ0964296.1"/>
    <property type="molecule type" value="Genomic_DNA"/>
</dbReference>
<proteinExistence type="predicted"/>
<evidence type="ECO:0000256" key="1">
    <source>
        <dbReference type="ARBA" id="ARBA00022527"/>
    </source>
</evidence>
<accession>A0ABN9MCJ9</accession>
<evidence type="ECO:0000256" key="4">
    <source>
        <dbReference type="ARBA" id="ARBA00022777"/>
    </source>
</evidence>
<keyword evidence="5" id="KW-0067">ATP-binding</keyword>